<dbReference type="AlphaFoldDB" id="J9FUY2"/>
<protein>
    <submittedName>
        <fullName evidence="1">Uncharacterized protein</fullName>
    </submittedName>
</protein>
<dbReference type="EMBL" id="AMCI01008357">
    <property type="protein sequence ID" value="EJW91154.1"/>
    <property type="molecule type" value="Genomic_DNA"/>
</dbReference>
<sequence>MEEFLVKRHSALGSLGTCSQIKVAVAVSPHPAIYSILGNAQFFGSFSLPDFFCEL</sequence>
<name>J9FUY2_9ZZZZ</name>
<proteinExistence type="predicted"/>
<comment type="caution">
    <text evidence="1">The sequence shown here is derived from an EMBL/GenBank/DDBJ whole genome shotgun (WGS) entry which is preliminary data.</text>
</comment>
<gene>
    <name evidence="1" type="ORF">EVA_20739</name>
</gene>
<accession>J9FUY2</accession>
<evidence type="ECO:0000313" key="1">
    <source>
        <dbReference type="EMBL" id="EJW91154.1"/>
    </source>
</evidence>
<reference evidence="1" key="1">
    <citation type="journal article" date="2012" name="PLoS ONE">
        <title>Gene sets for utilization of primary and secondary nutrition supplies in the distal gut of endangered iberian lynx.</title>
        <authorList>
            <person name="Alcaide M."/>
            <person name="Messina E."/>
            <person name="Richter M."/>
            <person name="Bargiela R."/>
            <person name="Peplies J."/>
            <person name="Huws S.A."/>
            <person name="Newbold C.J."/>
            <person name="Golyshin P.N."/>
            <person name="Simon M.A."/>
            <person name="Lopez G."/>
            <person name="Yakimov M.M."/>
            <person name="Ferrer M."/>
        </authorList>
    </citation>
    <scope>NUCLEOTIDE SEQUENCE</scope>
</reference>
<organism evidence="1">
    <name type="scientific">gut metagenome</name>
    <dbReference type="NCBI Taxonomy" id="749906"/>
    <lineage>
        <taxon>unclassified sequences</taxon>
        <taxon>metagenomes</taxon>
        <taxon>organismal metagenomes</taxon>
    </lineage>
</organism>